<evidence type="ECO:0000256" key="13">
    <source>
        <dbReference type="SAM" id="MobiDB-lite"/>
    </source>
</evidence>
<dbReference type="GO" id="GO:0005634">
    <property type="term" value="C:nucleus"/>
    <property type="evidence" value="ECO:0007669"/>
    <property type="project" value="UniProtKB-SubCell"/>
</dbReference>
<evidence type="ECO:0000313" key="15">
    <source>
        <dbReference type="EMBL" id="KAF7510621.1"/>
    </source>
</evidence>
<dbReference type="InterPro" id="IPR050806">
    <property type="entry name" value="pacC/RIM101"/>
</dbReference>
<dbReference type="PANTHER" id="PTHR47257:SF1">
    <property type="entry name" value="PH-RESPONSE TRANSCRIPTION FACTOR PACC_RIM101"/>
    <property type="match status" value="1"/>
</dbReference>
<comment type="function">
    <text evidence="11">Transcription factor that mediates regulation of both acid- and alkaline-expressed genes in response to ambient pH. At alkaline ambient pH, activates transcription of alkaline-expressed genes (including pacC itself) and represses transcription of acid-expressed genes.</text>
</comment>
<dbReference type="AlphaFoldDB" id="A0A8H7APB9"/>
<evidence type="ECO:0000256" key="1">
    <source>
        <dbReference type="ARBA" id="ARBA00004123"/>
    </source>
</evidence>
<dbReference type="Pfam" id="PF00096">
    <property type="entry name" value="zf-C2H2"/>
    <property type="match status" value="1"/>
</dbReference>
<keyword evidence="6" id="KW-0862">Zinc</keyword>
<accession>A0A8H7APB9</accession>
<keyword evidence="4" id="KW-0677">Repeat</keyword>
<evidence type="ECO:0000256" key="2">
    <source>
        <dbReference type="ARBA" id="ARBA00022491"/>
    </source>
</evidence>
<dbReference type="GO" id="GO:0045944">
    <property type="term" value="P:positive regulation of transcription by RNA polymerase II"/>
    <property type="evidence" value="ECO:0007669"/>
    <property type="project" value="TreeGrafter"/>
</dbReference>
<organism evidence="15 16">
    <name type="scientific">Endocarpon pusillum</name>
    <dbReference type="NCBI Taxonomy" id="364733"/>
    <lineage>
        <taxon>Eukaryota</taxon>
        <taxon>Fungi</taxon>
        <taxon>Dikarya</taxon>
        <taxon>Ascomycota</taxon>
        <taxon>Pezizomycotina</taxon>
        <taxon>Eurotiomycetes</taxon>
        <taxon>Chaetothyriomycetidae</taxon>
        <taxon>Verrucariales</taxon>
        <taxon>Verrucariaceae</taxon>
        <taxon>Endocarpon</taxon>
    </lineage>
</organism>
<name>A0A8H7APB9_9EURO</name>
<dbReference type="EMBL" id="JAACFV010000028">
    <property type="protein sequence ID" value="KAF7510621.1"/>
    <property type="molecule type" value="Genomic_DNA"/>
</dbReference>
<feature type="compositionally biased region" description="Basic and acidic residues" evidence="13">
    <location>
        <begin position="119"/>
        <end position="130"/>
    </location>
</feature>
<dbReference type="FunFam" id="3.30.160.60:FF:001875">
    <property type="entry name" value="pH-response transcription factor pacC/RIM101"/>
    <property type="match status" value="1"/>
</dbReference>
<feature type="region of interest" description="Disordered" evidence="13">
    <location>
        <begin position="461"/>
        <end position="518"/>
    </location>
</feature>
<evidence type="ECO:0000256" key="12">
    <source>
        <dbReference type="PROSITE-ProRule" id="PRU00042"/>
    </source>
</evidence>
<keyword evidence="7" id="KW-0010">Activator</keyword>
<feature type="domain" description="C2H2-type" evidence="14">
    <location>
        <begin position="103"/>
        <end position="130"/>
    </location>
</feature>
<evidence type="ECO:0000256" key="3">
    <source>
        <dbReference type="ARBA" id="ARBA00022723"/>
    </source>
</evidence>
<dbReference type="PROSITE" id="PS50157">
    <property type="entry name" value="ZINC_FINGER_C2H2_2"/>
    <property type="match status" value="2"/>
</dbReference>
<evidence type="ECO:0000259" key="14">
    <source>
        <dbReference type="PROSITE" id="PS50157"/>
    </source>
</evidence>
<feature type="region of interest" description="Disordered" evidence="13">
    <location>
        <begin position="335"/>
        <end position="446"/>
    </location>
</feature>
<dbReference type="OrthoDB" id="6155966at2759"/>
<evidence type="ECO:0000256" key="9">
    <source>
        <dbReference type="ARBA" id="ARBA00038089"/>
    </source>
</evidence>
<feature type="domain" description="C2H2-type" evidence="14">
    <location>
        <begin position="73"/>
        <end position="102"/>
    </location>
</feature>
<evidence type="ECO:0000256" key="7">
    <source>
        <dbReference type="ARBA" id="ARBA00023159"/>
    </source>
</evidence>
<feature type="region of interest" description="Disordered" evidence="13">
    <location>
        <begin position="577"/>
        <end position="621"/>
    </location>
</feature>
<evidence type="ECO:0000313" key="16">
    <source>
        <dbReference type="Proteomes" id="UP000606974"/>
    </source>
</evidence>
<sequence>MSTPQETQQAVVDQQQPAQVPQPVSTPSAVNNGGENLQCQWQGCGERCASAEALYEHVCERHVGRKSTNNLNLTCQWGSCRTTTVKRDHITSHIRVHVPLKPHKCEFCGKAFKRPQDLKKHVKTHADDSVILRSPEPGQPRQSGNMYVPNEKGPSTYYNAINPNGGYDSGHPQGPNQYYQPQHAHQASHPPYGNVYYTAAPTHQAAFNDFEARKRGFEALDNFFGEVKAGRFAPLTYQNISQRLFELQGLQLPLIAQPPLSAIPAYQPVSAVAGSAGGYNSNDPMQGYSLPPMGNAKSRGDLTSIDRLLEQMQAAIYENDSQLAQAGVAQPGAHYVNYRTSNSPPGVQLPAAHAQSTPMMSQQQQHHHHNPSIASATESVHSSTPALTPPSSAQSYTSGHSPVSHNMTPLHAPTSNGNAMYPSLPTGTLDNGFPNATPAPNAATLGNLYDGEEHRRRYSGGLLQRAQPATRRGSGDAMEVGSDGSNTPPAATHNAKAAAARTRRGQAPASSVIDPALSGVGSEESAAAVAAASLESPASNAGGCEITERDAEKERAWVDSMRLIEWMRDYVKKRLQEGDFDEDQTVSEEPGKDVDMGSGEVNSNNQNGKEDLYPTLKGMGN</sequence>
<keyword evidence="2" id="KW-0678">Repressor</keyword>
<dbReference type="SUPFAM" id="SSF57667">
    <property type="entry name" value="beta-beta-alpha zinc fingers"/>
    <property type="match status" value="2"/>
</dbReference>
<dbReference type="Proteomes" id="UP000606974">
    <property type="component" value="Unassembled WGS sequence"/>
</dbReference>
<proteinExistence type="inferred from homology"/>
<feature type="compositionally biased region" description="Low complexity" evidence="13">
    <location>
        <begin position="1"/>
        <end position="23"/>
    </location>
</feature>
<gene>
    <name evidence="15" type="ORF">GJ744_006233</name>
</gene>
<feature type="region of interest" description="Disordered" evidence="13">
    <location>
        <begin position="119"/>
        <end position="192"/>
    </location>
</feature>
<keyword evidence="16" id="KW-1185">Reference proteome</keyword>
<comment type="similarity">
    <text evidence="9">Belongs to the pacC/RIM101 family.</text>
</comment>
<evidence type="ECO:0000256" key="6">
    <source>
        <dbReference type="ARBA" id="ARBA00022833"/>
    </source>
</evidence>
<evidence type="ECO:0000256" key="10">
    <source>
        <dbReference type="ARBA" id="ARBA00039490"/>
    </source>
</evidence>
<dbReference type="PROSITE" id="PS00028">
    <property type="entry name" value="ZINC_FINGER_C2H2_1"/>
    <property type="match status" value="2"/>
</dbReference>
<evidence type="ECO:0000256" key="5">
    <source>
        <dbReference type="ARBA" id="ARBA00022771"/>
    </source>
</evidence>
<feature type="region of interest" description="Disordered" evidence="13">
    <location>
        <begin position="1"/>
        <end position="31"/>
    </location>
</feature>
<evidence type="ECO:0000256" key="8">
    <source>
        <dbReference type="ARBA" id="ARBA00023242"/>
    </source>
</evidence>
<evidence type="ECO:0000256" key="11">
    <source>
        <dbReference type="ARBA" id="ARBA00059033"/>
    </source>
</evidence>
<feature type="compositionally biased region" description="Low complexity" evidence="13">
    <location>
        <begin position="487"/>
        <end position="509"/>
    </location>
</feature>
<dbReference type="GO" id="GO:0008270">
    <property type="term" value="F:zinc ion binding"/>
    <property type="evidence" value="ECO:0007669"/>
    <property type="project" value="UniProtKB-KW"/>
</dbReference>
<dbReference type="InterPro" id="IPR013087">
    <property type="entry name" value="Znf_C2H2_type"/>
</dbReference>
<keyword evidence="8" id="KW-0539">Nucleus</keyword>
<dbReference type="InterPro" id="IPR036236">
    <property type="entry name" value="Znf_C2H2_sf"/>
</dbReference>
<reference evidence="15" key="1">
    <citation type="submission" date="2020-02" db="EMBL/GenBank/DDBJ databases">
        <authorList>
            <person name="Palmer J.M."/>
        </authorList>
    </citation>
    <scope>NUCLEOTIDE SEQUENCE</scope>
    <source>
        <strain evidence="15">EPUS1.4</strain>
        <tissue evidence="15">Thallus</tissue>
    </source>
</reference>
<comment type="subcellular location">
    <subcellularLocation>
        <location evidence="1">Nucleus</location>
    </subcellularLocation>
</comment>
<protein>
    <recommendedName>
        <fullName evidence="10">pH-response transcription factor pacC/RIM101</fullName>
    </recommendedName>
</protein>
<feature type="compositionally biased region" description="Polar residues" evidence="13">
    <location>
        <begin position="372"/>
        <end position="381"/>
    </location>
</feature>
<dbReference type="FunFam" id="3.30.160.60:FF:000458">
    <property type="entry name" value="pH-response transcription factor pacC/RIM101"/>
    <property type="match status" value="1"/>
</dbReference>
<feature type="compositionally biased region" description="Low complexity" evidence="13">
    <location>
        <begin position="382"/>
        <end position="395"/>
    </location>
</feature>
<keyword evidence="3" id="KW-0479">Metal-binding</keyword>
<feature type="compositionally biased region" description="Low complexity" evidence="13">
    <location>
        <begin position="434"/>
        <end position="444"/>
    </location>
</feature>
<dbReference type="SMART" id="SM00355">
    <property type="entry name" value="ZnF_C2H2"/>
    <property type="match status" value="3"/>
</dbReference>
<dbReference type="PANTHER" id="PTHR47257">
    <property type="entry name" value="PH-RESPONSE TRANSCRIPTION FACTOR PACC/RIM101"/>
    <property type="match status" value="1"/>
</dbReference>
<evidence type="ECO:0000256" key="4">
    <source>
        <dbReference type="ARBA" id="ARBA00022737"/>
    </source>
</evidence>
<dbReference type="Gene3D" id="3.30.160.60">
    <property type="entry name" value="Classic Zinc Finger"/>
    <property type="match status" value="2"/>
</dbReference>
<feature type="compositionally biased region" description="Polar residues" evidence="13">
    <location>
        <begin position="174"/>
        <end position="185"/>
    </location>
</feature>
<feature type="compositionally biased region" description="Polar residues" evidence="13">
    <location>
        <begin position="396"/>
        <end position="418"/>
    </location>
</feature>
<keyword evidence="5 12" id="KW-0863">Zinc-finger</keyword>
<comment type="caution">
    <text evidence="15">The sequence shown here is derived from an EMBL/GenBank/DDBJ whole genome shotgun (WGS) entry which is preliminary data.</text>
</comment>